<dbReference type="Proteomes" id="UP000663823">
    <property type="component" value="Unassembled WGS sequence"/>
</dbReference>
<sequence>MARINTRLLDANEERLNTLLPLRGYATKHLVSLKEAIVELRELLDDVESRVWTATNRCKNPADTLNQDESAAIVLYTIEWDPDHPSLYSVLNRTLRLEDRRQLIPWFSYLNLFLTDLFKLPSICCTVRRGVCGDLRSHYKQHDNVTWWAHQFHALYSQSTA</sequence>
<dbReference type="Gene3D" id="3.90.176.10">
    <property type="entry name" value="Toxin ADP-ribosyltransferase, Chain A, domain 1"/>
    <property type="match status" value="1"/>
</dbReference>
<evidence type="ECO:0000313" key="2">
    <source>
        <dbReference type="Proteomes" id="UP000663823"/>
    </source>
</evidence>
<protein>
    <submittedName>
        <fullName evidence="1">Uncharacterized protein</fullName>
    </submittedName>
</protein>
<proteinExistence type="predicted"/>
<gene>
    <name evidence="1" type="ORF">OTI717_LOCUS14359</name>
</gene>
<evidence type="ECO:0000313" key="1">
    <source>
        <dbReference type="EMBL" id="CAF3729669.1"/>
    </source>
</evidence>
<accession>A0A818WS96</accession>
<organism evidence="1 2">
    <name type="scientific">Rotaria sordida</name>
    <dbReference type="NCBI Taxonomy" id="392033"/>
    <lineage>
        <taxon>Eukaryota</taxon>
        <taxon>Metazoa</taxon>
        <taxon>Spiralia</taxon>
        <taxon>Gnathifera</taxon>
        <taxon>Rotifera</taxon>
        <taxon>Eurotatoria</taxon>
        <taxon>Bdelloidea</taxon>
        <taxon>Philodinida</taxon>
        <taxon>Philodinidae</taxon>
        <taxon>Rotaria</taxon>
    </lineage>
</organism>
<reference evidence="1" key="1">
    <citation type="submission" date="2021-02" db="EMBL/GenBank/DDBJ databases">
        <authorList>
            <person name="Nowell W R."/>
        </authorList>
    </citation>
    <scope>NUCLEOTIDE SEQUENCE</scope>
</reference>
<dbReference type="AlphaFoldDB" id="A0A818WS96"/>
<name>A0A818WS96_9BILA</name>
<comment type="caution">
    <text evidence="1">The sequence shown here is derived from an EMBL/GenBank/DDBJ whole genome shotgun (WGS) entry which is preliminary data.</text>
</comment>
<dbReference type="EMBL" id="CAJOAX010001598">
    <property type="protein sequence ID" value="CAF3729669.1"/>
    <property type="molecule type" value="Genomic_DNA"/>
</dbReference>